<evidence type="ECO:0000256" key="2">
    <source>
        <dbReference type="ARBA" id="ARBA00022737"/>
    </source>
</evidence>
<evidence type="ECO:0000313" key="8">
    <source>
        <dbReference type="Proteomes" id="UP000295351"/>
    </source>
</evidence>
<dbReference type="SUPFAM" id="SSF56176">
    <property type="entry name" value="FAD-binding/transporter-associated domain-like"/>
    <property type="match status" value="1"/>
</dbReference>
<feature type="compositionally biased region" description="Low complexity" evidence="5">
    <location>
        <begin position="17"/>
        <end position="30"/>
    </location>
</feature>
<dbReference type="SMART" id="SM01091">
    <property type="entry name" value="CorC_HlyC"/>
    <property type="match status" value="1"/>
</dbReference>
<dbReference type="GO" id="GO:0005886">
    <property type="term" value="C:plasma membrane"/>
    <property type="evidence" value="ECO:0007669"/>
    <property type="project" value="TreeGrafter"/>
</dbReference>
<dbReference type="Gene3D" id="3.30.465.10">
    <property type="match status" value="1"/>
</dbReference>
<dbReference type="Proteomes" id="UP000295351">
    <property type="component" value="Unassembled WGS sequence"/>
</dbReference>
<gene>
    <name evidence="7" type="ORF">EV665_104203</name>
</gene>
<feature type="compositionally biased region" description="Polar residues" evidence="5">
    <location>
        <begin position="374"/>
        <end position="383"/>
    </location>
</feature>
<comment type="caution">
    <text evidence="7">The sequence shown here is derived from an EMBL/GenBank/DDBJ whole genome shotgun (WGS) entry which is preliminary data.</text>
</comment>
<dbReference type="RefSeq" id="WP_064328643.1">
    <property type="nucleotide sequence ID" value="NZ_BAABEI010000012.1"/>
</dbReference>
<dbReference type="InterPro" id="IPR036318">
    <property type="entry name" value="FAD-bd_PCMH-like_sf"/>
</dbReference>
<sequence length="383" mass="42465">MSDFRNQSVETEKSEADASSQDEAGSSSSAPKQESGGRTSFWSRATRLWRMTGASSLRRDLAEALMTEESGGEPTFSPEERAMLHNILRFREVRVEDVMVPRADIEAVDQDITIAELMVIFEDSGRSRMPVYNESLDDPRGMVHIRDLLAYVTKQARNKRRNGVKPAAATGEKPTRTPKAEFDLGRVDLSKTVAEAGIIRQVLFVPPSMLAADLMARMQADRTQMALVIDEYGGTDGLASLEDIVEMVVGDIEDEHDDDEVMIQRVSDDVFIADARVELEELAEAIGPDFDIREQLEDADTLGGLIFASLGRIPVRGEVVQAVPGFEFHVLDADPRRVKRVRVTRKRAGSVRRRERKPEGEGLALAGDRPKLPEQQNDGANAE</sequence>
<evidence type="ECO:0000313" key="7">
    <source>
        <dbReference type="EMBL" id="TCN46529.1"/>
    </source>
</evidence>
<feature type="domain" description="CBS" evidence="6">
    <location>
        <begin position="198"/>
        <end position="255"/>
    </location>
</feature>
<dbReference type="InterPro" id="IPR016169">
    <property type="entry name" value="FAD-bd_PCMH_sub2"/>
</dbReference>
<dbReference type="InterPro" id="IPR046342">
    <property type="entry name" value="CBS_dom_sf"/>
</dbReference>
<keyword evidence="8" id="KW-1185">Reference proteome</keyword>
<dbReference type="InterPro" id="IPR000644">
    <property type="entry name" value="CBS_dom"/>
</dbReference>
<dbReference type="PANTHER" id="PTHR22777:SF27">
    <property type="entry name" value="MAGNESIUM AND COBALT EFFLUX PROTEIN CORC"/>
    <property type="match status" value="1"/>
</dbReference>
<evidence type="ECO:0000256" key="5">
    <source>
        <dbReference type="SAM" id="MobiDB-lite"/>
    </source>
</evidence>
<dbReference type="GO" id="GO:0050660">
    <property type="term" value="F:flavin adenine dinucleotide binding"/>
    <property type="evidence" value="ECO:0007669"/>
    <property type="project" value="InterPro"/>
</dbReference>
<evidence type="ECO:0000259" key="6">
    <source>
        <dbReference type="PROSITE" id="PS51371"/>
    </source>
</evidence>
<evidence type="ECO:0000256" key="3">
    <source>
        <dbReference type="ARBA" id="ARBA00023122"/>
    </source>
</evidence>
<feature type="domain" description="CBS" evidence="6">
    <location>
        <begin position="99"/>
        <end position="160"/>
    </location>
</feature>
<evidence type="ECO:0000256" key="1">
    <source>
        <dbReference type="ARBA" id="ARBA00006446"/>
    </source>
</evidence>
<dbReference type="SUPFAM" id="SSF54631">
    <property type="entry name" value="CBS-domain pair"/>
    <property type="match status" value="1"/>
</dbReference>
<dbReference type="PANTHER" id="PTHR22777">
    <property type="entry name" value="HEMOLYSIN-RELATED"/>
    <property type="match status" value="1"/>
</dbReference>
<dbReference type="PROSITE" id="PS51371">
    <property type="entry name" value="CBS"/>
    <property type="match status" value="2"/>
</dbReference>
<evidence type="ECO:0000256" key="4">
    <source>
        <dbReference type="PROSITE-ProRule" id="PRU00703"/>
    </source>
</evidence>
<comment type="similarity">
    <text evidence="1">Belongs to the UPF0053 family. Hemolysin C subfamily.</text>
</comment>
<dbReference type="EMBL" id="SLVX01000004">
    <property type="protein sequence ID" value="TCN46529.1"/>
    <property type="molecule type" value="Genomic_DNA"/>
</dbReference>
<dbReference type="Gene3D" id="3.10.580.10">
    <property type="entry name" value="CBS-domain"/>
    <property type="match status" value="1"/>
</dbReference>
<feature type="compositionally biased region" description="Basic residues" evidence="5">
    <location>
        <begin position="345"/>
        <end position="355"/>
    </location>
</feature>
<dbReference type="AlphaFoldDB" id="A0A4R2D592"/>
<dbReference type="InterPro" id="IPR044751">
    <property type="entry name" value="Ion_transp-like_CBS"/>
</dbReference>
<dbReference type="InterPro" id="IPR005170">
    <property type="entry name" value="Transptr-assoc_dom"/>
</dbReference>
<name>A0A4R2D592_SHIGR</name>
<dbReference type="Pfam" id="PF00571">
    <property type="entry name" value="CBS"/>
    <property type="match status" value="2"/>
</dbReference>
<dbReference type="CDD" id="cd04590">
    <property type="entry name" value="CBS_pair_CorC_HlyC_assoc"/>
    <property type="match status" value="1"/>
</dbReference>
<keyword evidence="3 4" id="KW-0129">CBS domain</keyword>
<dbReference type="Pfam" id="PF03471">
    <property type="entry name" value="CorC_HlyC"/>
    <property type="match status" value="1"/>
</dbReference>
<proteinExistence type="inferred from homology"/>
<keyword evidence="2" id="KW-0677">Repeat</keyword>
<organism evidence="7 8">
    <name type="scientific">Shinella granuli</name>
    <dbReference type="NCBI Taxonomy" id="323621"/>
    <lineage>
        <taxon>Bacteria</taxon>
        <taxon>Pseudomonadati</taxon>
        <taxon>Pseudomonadota</taxon>
        <taxon>Alphaproteobacteria</taxon>
        <taxon>Hyphomicrobiales</taxon>
        <taxon>Rhizobiaceae</taxon>
        <taxon>Shinella</taxon>
    </lineage>
</organism>
<accession>A0A4R2D592</accession>
<feature type="region of interest" description="Disordered" evidence="5">
    <location>
        <begin position="345"/>
        <end position="383"/>
    </location>
</feature>
<reference evidence="7 8" key="1">
    <citation type="submission" date="2019-03" db="EMBL/GenBank/DDBJ databases">
        <title>Genomic Encyclopedia of Type Strains, Phase IV (KMG-IV): sequencing the most valuable type-strain genomes for metagenomic binning, comparative biology and taxonomic classification.</title>
        <authorList>
            <person name="Goeker M."/>
        </authorList>
    </citation>
    <scope>NUCLEOTIDE SEQUENCE [LARGE SCALE GENOMIC DNA]</scope>
    <source>
        <strain evidence="7 8">DSM 18401</strain>
    </source>
</reference>
<dbReference type="Gene3D" id="3.90.1280.20">
    <property type="match status" value="2"/>
</dbReference>
<feature type="region of interest" description="Disordered" evidence="5">
    <location>
        <begin position="1"/>
        <end position="39"/>
    </location>
</feature>
<protein>
    <submittedName>
        <fullName evidence="7">CBS domain protein</fullName>
    </submittedName>
</protein>
<feature type="region of interest" description="Disordered" evidence="5">
    <location>
        <begin position="157"/>
        <end position="178"/>
    </location>
</feature>